<dbReference type="SUPFAM" id="SSF54518">
    <property type="entry name" value="Tubby C-terminal domain-like"/>
    <property type="match status" value="1"/>
</dbReference>
<evidence type="ECO:0000256" key="11">
    <source>
        <dbReference type="RuleBase" id="RU363116"/>
    </source>
</evidence>
<dbReference type="InterPro" id="IPR005552">
    <property type="entry name" value="Scramblase"/>
</dbReference>
<dbReference type="PANTHER" id="PTHR23248:SF38">
    <property type="entry name" value="PHOSPHOLIPID SCRAMBLASE 1"/>
    <property type="match status" value="1"/>
</dbReference>
<evidence type="ECO:0000256" key="6">
    <source>
        <dbReference type="ARBA" id="ARBA00022837"/>
    </source>
</evidence>
<evidence type="ECO:0000313" key="12">
    <source>
        <dbReference type="Ensembl" id="ENSLLEP00000011804.1"/>
    </source>
</evidence>
<dbReference type="PANTHER" id="PTHR23248">
    <property type="entry name" value="PHOSPHOLIPID SCRAMBLASE-RELATED"/>
    <property type="match status" value="1"/>
</dbReference>
<keyword evidence="10 11" id="KW-0449">Lipoprotein</keyword>
<reference evidence="12" key="2">
    <citation type="submission" date="2025-09" db="UniProtKB">
        <authorList>
            <consortium name="Ensembl"/>
        </authorList>
    </citation>
    <scope>IDENTIFICATION</scope>
</reference>
<gene>
    <name evidence="12" type="primary">PLSCR1</name>
</gene>
<evidence type="ECO:0000313" key="13">
    <source>
        <dbReference type="Proteomes" id="UP000694569"/>
    </source>
</evidence>
<organism evidence="12 13">
    <name type="scientific">Leptobrachium leishanense</name>
    <name type="common">Leishan spiny toad</name>
    <dbReference type="NCBI Taxonomy" id="445787"/>
    <lineage>
        <taxon>Eukaryota</taxon>
        <taxon>Metazoa</taxon>
        <taxon>Chordata</taxon>
        <taxon>Craniata</taxon>
        <taxon>Vertebrata</taxon>
        <taxon>Euteleostomi</taxon>
        <taxon>Amphibia</taxon>
        <taxon>Batrachia</taxon>
        <taxon>Anura</taxon>
        <taxon>Pelobatoidea</taxon>
        <taxon>Megophryidae</taxon>
        <taxon>Leptobrachium</taxon>
    </lineage>
</organism>
<proteinExistence type="inferred from homology"/>
<keyword evidence="7" id="KW-1133">Transmembrane helix</keyword>
<dbReference type="GO" id="GO:0005886">
    <property type="term" value="C:plasma membrane"/>
    <property type="evidence" value="ECO:0007669"/>
    <property type="project" value="TreeGrafter"/>
</dbReference>
<dbReference type="Proteomes" id="UP000694569">
    <property type="component" value="Unplaced"/>
</dbReference>
<evidence type="ECO:0000256" key="2">
    <source>
        <dbReference type="ARBA" id="ARBA00004606"/>
    </source>
</evidence>
<evidence type="ECO:0000256" key="10">
    <source>
        <dbReference type="ARBA" id="ARBA00023288"/>
    </source>
</evidence>
<evidence type="ECO:0000256" key="9">
    <source>
        <dbReference type="ARBA" id="ARBA00023139"/>
    </source>
</evidence>
<name>A0A8C5MCD2_9ANUR</name>
<comment type="similarity">
    <text evidence="3 11">Belongs to the phospholipid scramblase family.</text>
</comment>
<dbReference type="GO" id="GO:0017128">
    <property type="term" value="F:phospholipid scramblase activity"/>
    <property type="evidence" value="ECO:0007669"/>
    <property type="project" value="InterPro"/>
</dbReference>
<sequence length="317" mass="34820">MGFSFFLQSGGFVDCDPISWVRCGSLPRERPEGMYNKWGASVNTIAALVPNPGPRVPLTGTPGQPPYVAYAGGHPVQYQPSGPGVPTSAWMPAPATIPNCPPGLEYLSQIDQLLVHQQVELLEAFTGFETNNKYEIKNSLGQRVYFAAEENDCCTRNCCGAARSFTMTIIDNTGREIIKLLRPYRCSSCCFPCCLQKLEVQAPPGATIGYVKQNWHPCLPKFTILNDREEEVLKISGPCMPCSCCTDVNFELKALDGETSVGRISKQWTGLVKEYFTDADNFGVQFPMDLDVKLKAVVLGACFLIVKAQSNNTSLKH</sequence>
<keyword evidence="8" id="KW-0472">Membrane</keyword>
<evidence type="ECO:0000256" key="7">
    <source>
        <dbReference type="ARBA" id="ARBA00022989"/>
    </source>
</evidence>
<keyword evidence="5" id="KW-0812">Transmembrane</keyword>
<evidence type="ECO:0000256" key="5">
    <source>
        <dbReference type="ARBA" id="ARBA00022692"/>
    </source>
</evidence>
<keyword evidence="13" id="KW-1185">Reference proteome</keyword>
<protein>
    <recommendedName>
        <fullName evidence="11">Phospholipid scramblase</fullName>
    </recommendedName>
</protein>
<dbReference type="InterPro" id="IPR025659">
    <property type="entry name" value="Tubby-like_C"/>
</dbReference>
<dbReference type="Pfam" id="PF03803">
    <property type="entry name" value="Scramblase"/>
    <property type="match status" value="1"/>
</dbReference>
<evidence type="ECO:0000256" key="8">
    <source>
        <dbReference type="ARBA" id="ARBA00023136"/>
    </source>
</evidence>
<comment type="function">
    <text evidence="11">May mediate accelerated ATP-independent bidirectional transbilayer migration of phospholipids upon binding calcium ions that results in a loss of phospholipid asymmetry in the plasma membrane.</text>
</comment>
<dbReference type="AlphaFoldDB" id="A0A8C5MCD2"/>
<comment type="cofactor">
    <cofactor evidence="1 11">
        <name>Ca(2+)</name>
        <dbReference type="ChEBI" id="CHEBI:29108"/>
    </cofactor>
</comment>
<keyword evidence="6 11" id="KW-0106">Calcium</keyword>
<keyword evidence="9 11" id="KW-0564">Palmitate</keyword>
<dbReference type="GeneTree" id="ENSGT00940000154435"/>
<evidence type="ECO:0000256" key="4">
    <source>
        <dbReference type="ARBA" id="ARBA00022553"/>
    </source>
</evidence>
<reference evidence="12" key="1">
    <citation type="submission" date="2025-08" db="UniProtKB">
        <authorList>
            <consortium name="Ensembl"/>
        </authorList>
    </citation>
    <scope>IDENTIFICATION</scope>
</reference>
<comment type="subcellular location">
    <subcellularLocation>
        <location evidence="2">Membrane</location>
        <topology evidence="2">Single-pass type II membrane protein</topology>
    </subcellularLocation>
</comment>
<keyword evidence="4" id="KW-0597">Phosphoprotein</keyword>
<dbReference type="OrthoDB" id="191150at2759"/>
<dbReference type="Ensembl" id="ENSLLET00000012271.1">
    <property type="protein sequence ID" value="ENSLLEP00000011804.1"/>
    <property type="gene ID" value="ENSLLEG00000007359.1"/>
</dbReference>
<accession>A0A8C5MCD2</accession>
<evidence type="ECO:0000256" key="1">
    <source>
        <dbReference type="ARBA" id="ARBA00001913"/>
    </source>
</evidence>
<evidence type="ECO:0000256" key="3">
    <source>
        <dbReference type="ARBA" id="ARBA00005350"/>
    </source>
</evidence>